<dbReference type="HOGENOM" id="CLU_1531493_0_0_0"/>
<sequence>MKQIFLAITVIFFISCTILEADTVLNETQLLKDSKEIYSLMGNLNRAVVDKNSKRIRDIADLDSKEANVKETADFALKILANTDYQLLFQMVNTDSLNTSLLKEKTTKIYEISMVDKSDFTSNFLIVNRYSNDNYTLIVVKSKKNNNFNEVSRISFEIKRKGKKFKIAKIGLFSS</sequence>
<reference evidence="2" key="1">
    <citation type="submission" date="2009-09" db="EMBL/GenBank/DDBJ databases">
        <title>The complete chromosome of Sebaldella termitidis ATCC 33386.</title>
        <authorList>
            <consortium name="US DOE Joint Genome Institute (JGI-PGF)"/>
            <person name="Lucas S."/>
            <person name="Copeland A."/>
            <person name="Lapidus A."/>
            <person name="Glavina del Rio T."/>
            <person name="Dalin E."/>
            <person name="Tice H."/>
            <person name="Bruce D."/>
            <person name="Goodwin L."/>
            <person name="Pitluck S."/>
            <person name="Kyrpides N."/>
            <person name="Mavromatis K."/>
            <person name="Ivanova N."/>
            <person name="Mikhailova N."/>
            <person name="Sims D."/>
            <person name="Meincke L."/>
            <person name="Brettin T."/>
            <person name="Detter J.C."/>
            <person name="Han C."/>
            <person name="Larimer F."/>
            <person name="Land M."/>
            <person name="Hauser L."/>
            <person name="Markowitz V."/>
            <person name="Cheng J.F."/>
            <person name="Hugenholtz P."/>
            <person name="Woyke T."/>
            <person name="Wu D."/>
            <person name="Eisen J.A."/>
        </authorList>
    </citation>
    <scope>NUCLEOTIDE SEQUENCE [LARGE SCALE GENOMIC DNA]</scope>
    <source>
        <strain evidence="2">ATCC 33386 / NCTC 11300</strain>
    </source>
</reference>
<gene>
    <name evidence="1" type="ordered locus">Sterm_0379</name>
</gene>
<dbReference type="KEGG" id="str:Sterm_0379"/>
<proteinExistence type="predicted"/>
<keyword evidence="2" id="KW-1185">Reference proteome</keyword>
<dbReference type="RefSeq" id="WP_012859862.1">
    <property type="nucleotide sequence ID" value="NC_013517.1"/>
</dbReference>
<reference evidence="1 2" key="2">
    <citation type="journal article" date="2010" name="Stand. Genomic Sci.">
        <title>Complete genome sequence of Sebaldella termitidis type strain (NCTC 11300).</title>
        <authorList>
            <person name="Harmon-Smith M."/>
            <person name="Celia L."/>
            <person name="Chertkov O."/>
            <person name="Lapidus A."/>
            <person name="Copeland A."/>
            <person name="Glavina Del Rio T."/>
            <person name="Nolan M."/>
            <person name="Lucas S."/>
            <person name="Tice H."/>
            <person name="Cheng J.F."/>
            <person name="Han C."/>
            <person name="Detter J.C."/>
            <person name="Bruce D."/>
            <person name="Goodwin L."/>
            <person name="Pitluck S."/>
            <person name="Pati A."/>
            <person name="Liolios K."/>
            <person name="Ivanova N."/>
            <person name="Mavromatis K."/>
            <person name="Mikhailova N."/>
            <person name="Chen A."/>
            <person name="Palaniappan K."/>
            <person name="Land M."/>
            <person name="Hauser L."/>
            <person name="Chang Y.J."/>
            <person name="Jeffries C.D."/>
            <person name="Brettin T."/>
            <person name="Goker M."/>
            <person name="Beck B."/>
            <person name="Bristow J."/>
            <person name="Eisen J.A."/>
            <person name="Markowitz V."/>
            <person name="Hugenholtz P."/>
            <person name="Kyrpides N.C."/>
            <person name="Klenk H.P."/>
            <person name="Chen F."/>
        </authorList>
    </citation>
    <scope>NUCLEOTIDE SEQUENCE [LARGE SCALE GENOMIC DNA]</scope>
    <source>
        <strain evidence="2">ATCC 33386 / NCTC 11300</strain>
    </source>
</reference>
<dbReference type="Proteomes" id="UP000000845">
    <property type="component" value="Chromosome"/>
</dbReference>
<organism evidence="1 2">
    <name type="scientific">Sebaldella termitidis (strain ATCC 33386 / NCTC 11300)</name>
    <dbReference type="NCBI Taxonomy" id="526218"/>
    <lineage>
        <taxon>Bacteria</taxon>
        <taxon>Fusobacteriati</taxon>
        <taxon>Fusobacteriota</taxon>
        <taxon>Fusobacteriia</taxon>
        <taxon>Fusobacteriales</taxon>
        <taxon>Leptotrichiaceae</taxon>
        <taxon>Sebaldella</taxon>
    </lineage>
</organism>
<protein>
    <recommendedName>
        <fullName evidence="3">Lipoprotein</fullName>
    </recommendedName>
</protein>
<evidence type="ECO:0000313" key="2">
    <source>
        <dbReference type="Proteomes" id="UP000000845"/>
    </source>
</evidence>
<evidence type="ECO:0000313" key="1">
    <source>
        <dbReference type="EMBL" id="ACZ07263.1"/>
    </source>
</evidence>
<dbReference type="PROSITE" id="PS51257">
    <property type="entry name" value="PROKAR_LIPOPROTEIN"/>
    <property type="match status" value="1"/>
</dbReference>
<accession>D1ALZ5</accession>
<dbReference type="EMBL" id="CP001739">
    <property type="protein sequence ID" value="ACZ07263.1"/>
    <property type="molecule type" value="Genomic_DNA"/>
</dbReference>
<evidence type="ECO:0008006" key="3">
    <source>
        <dbReference type="Google" id="ProtNLM"/>
    </source>
</evidence>
<name>D1ALZ5_SEBTE</name>
<dbReference type="AlphaFoldDB" id="D1ALZ5"/>